<accession>A0A1H8KFW8</accession>
<dbReference type="STRING" id="77097.SAMN04490369_103131"/>
<evidence type="ECO:0000259" key="1">
    <source>
        <dbReference type="Pfam" id="PF15611"/>
    </source>
</evidence>
<protein>
    <submittedName>
        <fullName evidence="2">EH_Signature domain-containing protein</fullName>
    </submittedName>
</protein>
<reference evidence="2 3" key="1">
    <citation type="submission" date="2016-10" db="EMBL/GenBank/DDBJ databases">
        <authorList>
            <person name="de Groot N.N."/>
        </authorList>
    </citation>
    <scope>NUCLEOTIDE SEQUENCE [LARGE SCALE GENOMIC DNA]</scope>
    <source>
        <strain evidence="2 3">558</strain>
    </source>
</reference>
<proteinExistence type="predicted"/>
<gene>
    <name evidence="2" type="ORF">SAMN04490369_103131</name>
</gene>
<dbReference type="RefSeq" id="WP_089675504.1">
    <property type="nucleotide sequence ID" value="NZ_FODB01000031.1"/>
</dbReference>
<dbReference type="Proteomes" id="UP000199493">
    <property type="component" value="Unassembled WGS sequence"/>
</dbReference>
<feature type="domain" description="Zorya protein ZorC EH" evidence="1">
    <location>
        <begin position="109"/>
        <end position="470"/>
    </location>
</feature>
<dbReference type="EMBL" id="FODB01000031">
    <property type="protein sequence ID" value="SEN91832.1"/>
    <property type="molecule type" value="Genomic_DNA"/>
</dbReference>
<dbReference type="InterPro" id="IPR028943">
    <property type="entry name" value="ZorC_EH_Signature_dom"/>
</dbReference>
<evidence type="ECO:0000313" key="3">
    <source>
        <dbReference type="Proteomes" id="UP000199493"/>
    </source>
</evidence>
<sequence length="531" mass="61367">MNLPPPELLVIDWPEGSLESWPRLTERLKRVAGAAGKSDLFYETSEHLRRLSRIMDGRVLADLMCKRITARAITQLWLEDAEFRRRMLSPKILDILVKQQLGQLGVVPLQNLIALYFRMFDELDQHGENLREELQDLLEQQLSKRFAHNSRSSSHQRDLLSILYSEAKWLLSINGPKHLVDYVYEEGLELDRAFLHFELRGLDDGRYASICRAHYYLNTLRELPVGQYHEVLAELLKPAVSQAPFEDGKRIGHVALEILIDRAGDAPGDEWQNFIMDLAGDPRITSTAQSYREWWQPLGEDRIEKVRRWLYKEDLRLFLSALEQFGKESGDAAMQRMFPARKRFIEGLDRLKLVRKTRLMLGAKAASAVKNILGDELRTNFVRLSNANGMSDKAVIYIDCGDFCLIEGSHNFKLWVYLRPPWERLYSYNTKQLSHSELTIRAPSGYKGLYGVDAPYEAITHSPSTWHNRFFSFLADHGVSIDIEQLMFPDDYRNYLRRFGIPYVKPLKTRLEPLSAFSPRNDHAGGGRNQG</sequence>
<name>A0A1H8KFW8_9GAMM</name>
<evidence type="ECO:0000313" key="2">
    <source>
        <dbReference type="EMBL" id="SEN91832.1"/>
    </source>
</evidence>
<organism evidence="2 3">
    <name type="scientific">Vreelandella aquamarina</name>
    <dbReference type="NCBI Taxonomy" id="77097"/>
    <lineage>
        <taxon>Bacteria</taxon>
        <taxon>Pseudomonadati</taxon>
        <taxon>Pseudomonadota</taxon>
        <taxon>Gammaproteobacteria</taxon>
        <taxon>Oceanospirillales</taxon>
        <taxon>Halomonadaceae</taxon>
        <taxon>Vreelandella</taxon>
    </lineage>
</organism>
<dbReference type="AlphaFoldDB" id="A0A1H8KFW8"/>
<dbReference type="Pfam" id="PF15611">
    <property type="entry name" value="EH_Signature"/>
    <property type="match status" value="1"/>
</dbReference>